<organism evidence="2 3">
    <name type="scientific">Cutaneotrichosporon oleaginosum</name>
    <dbReference type="NCBI Taxonomy" id="879819"/>
    <lineage>
        <taxon>Eukaryota</taxon>
        <taxon>Fungi</taxon>
        <taxon>Dikarya</taxon>
        <taxon>Basidiomycota</taxon>
        <taxon>Agaricomycotina</taxon>
        <taxon>Tremellomycetes</taxon>
        <taxon>Trichosporonales</taxon>
        <taxon>Trichosporonaceae</taxon>
        <taxon>Cutaneotrichosporon</taxon>
    </lineage>
</organism>
<dbReference type="AlphaFoldDB" id="A0A0J1B831"/>
<dbReference type="RefSeq" id="XP_018280415.1">
    <property type="nucleotide sequence ID" value="XM_018427111.1"/>
</dbReference>
<dbReference type="EMBL" id="KQ087190">
    <property type="protein sequence ID" value="KLT43924.1"/>
    <property type="molecule type" value="Genomic_DNA"/>
</dbReference>
<feature type="region of interest" description="Disordered" evidence="1">
    <location>
        <begin position="66"/>
        <end position="96"/>
    </location>
</feature>
<feature type="compositionally biased region" description="Basic and acidic residues" evidence="1">
    <location>
        <begin position="72"/>
        <end position="94"/>
    </location>
</feature>
<accession>A0A0J1B831</accession>
<name>A0A0J1B831_9TREE</name>
<dbReference type="GeneID" id="28987714"/>
<evidence type="ECO:0000313" key="3">
    <source>
        <dbReference type="Proteomes" id="UP000053611"/>
    </source>
</evidence>
<sequence>MWRLSMRCRDVRSSRNKPGVSAVAQRRTDGLVEARLDCSEVGLHVRCVGEGGGQCVRRRAQPVARGQQGVPCRHEGGARQRAPAPDESREEKTGSVRVRRAAPPCYGVLHSCGNAVFQALIPLRCGREGGDKRVGGGWVHWGEGRGDVRCKRLEMTDGVEMKKERRYRLRRTSSLVCMWMETSGNWARRVVAMRSDEDWNWNEWNCRDEMVGRARMLCAGRQARLGRRQRLASARRELRPAGWRQAWIQSLGLRSLC</sequence>
<protein>
    <submittedName>
        <fullName evidence="2">Uncharacterized protein</fullName>
    </submittedName>
</protein>
<proteinExistence type="predicted"/>
<evidence type="ECO:0000313" key="2">
    <source>
        <dbReference type="EMBL" id="KLT43924.1"/>
    </source>
</evidence>
<keyword evidence="3" id="KW-1185">Reference proteome</keyword>
<dbReference type="Proteomes" id="UP000053611">
    <property type="component" value="Unassembled WGS sequence"/>
</dbReference>
<gene>
    <name evidence="2" type="ORF">CC85DRAFT_35122</name>
</gene>
<reference evidence="2 3" key="1">
    <citation type="submission" date="2015-03" db="EMBL/GenBank/DDBJ databases">
        <title>Genomics and transcriptomics of the oil-accumulating basidiomycete yeast T. oleaginosus allow insights into substrate utilization and the diverse evolutionary trajectories of mating systems in fungi.</title>
        <authorList>
            <consortium name="DOE Joint Genome Institute"/>
            <person name="Kourist R."/>
            <person name="Kracht O."/>
            <person name="Bracharz F."/>
            <person name="Lipzen A."/>
            <person name="Nolan M."/>
            <person name="Ohm R."/>
            <person name="Grigoriev I."/>
            <person name="Sun S."/>
            <person name="Heitman J."/>
            <person name="Bruck T."/>
            <person name="Nowrousian M."/>
        </authorList>
    </citation>
    <scope>NUCLEOTIDE SEQUENCE [LARGE SCALE GENOMIC DNA]</scope>
    <source>
        <strain evidence="2 3">IBC0246</strain>
    </source>
</reference>
<evidence type="ECO:0000256" key="1">
    <source>
        <dbReference type="SAM" id="MobiDB-lite"/>
    </source>
</evidence>